<evidence type="ECO:0000313" key="13">
    <source>
        <dbReference type="Proteomes" id="UP001501326"/>
    </source>
</evidence>
<dbReference type="EMBL" id="BAAARN010000005">
    <property type="protein sequence ID" value="GAA2739320.1"/>
    <property type="molecule type" value="Genomic_DNA"/>
</dbReference>
<dbReference type="PANTHER" id="PTHR12468:SF2">
    <property type="entry name" value="GPI MANNOSYLTRANSFERASE 2"/>
    <property type="match status" value="1"/>
</dbReference>
<evidence type="ECO:0000256" key="4">
    <source>
        <dbReference type="ARBA" id="ARBA00022676"/>
    </source>
</evidence>
<reference evidence="13" key="1">
    <citation type="journal article" date="2019" name="Int. J. Syst. Evol. Microbiol.">
        <title>The Global Catalogue of Microorganisms (GCM) 10K type strain sequencing project: providing services to taxonomists for standard genome sequencing and annotation.</title>
        <authorList>
            <consortium name="The Broad Institute Genomics Platform"/>
            <consortium name="The Broad Institute Genome Sequencing Center for Infectious Disease"/>
            <person name="Wu L."/>
            <person name="Ma J."/>
        </authorList>
    </citation>
    <scope>NUCLEOTIDE SEQUENCE [LARGE SCALE GENOMIC DNA]</scope>
    <source>
        <strain evidence="13">JCM 16378</strain>
    </source>
</reference>
<evidence type="ECO:0000256" key="1">
    <source>
        <dbReference type="ARBA" id="ARBA00004477"/>
    </source>
</evidence>
<keyword evidence="13" id="KW-1185">Reference proteome</keyword>
<name>A0ABP6HAY3_9MICO</name>
<dbReference type="Proteomes" id="UP001501326">
    <property type="component" value="Unassembled WGS sequence"/>
</dbReference>
<keyword evidence="9 11" id="KW-0472">Membrane</keyword>
<dbReference type="PANTHER" id="PTHR12468">
    <property type="entry name" value="GPI MANNOSYLTRANSFERASE 2"/>
    <property type="match status" value="1"/>
</dbReference>
<evidence type="ECO:0000256" key="11">
    <source>
        <dbReference type="SAM" id="Phobius"/>
    </source>
</evidence>
<feature type="transmembrane region" description="Helical" evidence="11">
    <location>
        <begin position="215"/>
        <end position="240"/>
    </location>
</feature>
<dbReference type="InterPro" id="IPR007315">
    <property type="entry name" value="PIG-V/Gpi18"/>
</dbReference>
<keyword evidence="4" id="KW-0328">Glycosyltransferase</keyword>
<accession>A0ABP6HAY3</accession>
<keyword evidence="7" id="KW-0256">Endoplasmic reticulum</keyword>
<sequence length="431" mass="45436">MRPTLPGAPTGPAGGPGAPALDRAPGTASRLLRVGRELAAPLGIYVATRAIAAVFILVTAPGRTVVIEELNGYHSAVQTTLPADYGTIVTSWDGQWYWDIVLNGYPDRVVDAAGHPVQSALAFFPLYPTLVEAVMALTGLGFEVAAPLTSLLLGAAAVAVVFRLVEQSLDRRRALAAVAMLCCFISAPVLQIAYTESLALLLVATGLLLLRRRRYWLAAAAILLLGLTRNIALTFLPVVLVHWLVREHHHRAGSENRPPRAALGVLAVVPLVATALWPTIAGVLSGRADAYLTTIQAWPGFTGSALRPPWAAAMTGGGPTSWIAAAALLGLLLALMSTQAVRAWGPELWAWTAAVIGFVLLTTSATTSLARYLLLAFPLGLVLMPDTDGRGLRRVQNLVVALACIVGLVLQFIWVDSILVFAGPDGGLGFP</sequence>
<feature type="compositionally biased region" description="Low complexity" evidence="10">
    <location>
        <begin position="1"/>
        <end position="11"/>
    </location>
</feature>
<evidence type="ECO:0000256" key="7">
    <source>
        <dbReference type="ARBA" id="ARBA00022824"/>
    </source>
</evidence>
<keyword evidence="3" id="KW-0337">GPI-anchor biosynthesis</keyword>
<gene>
    <name evidence="12" type="ORF">GCM10009867_34890</name>
</gene>
<evidence type="ECO:0000256" key="6">
    <source>
        <dbReference type="ARBA" id="ARBA00022692"/>
    </source>
</evidence>
<evidence type="ECO:0000256" key="10">
    <source>
        <dbReference type="SAM" id="MobiDB-lite"/>
    </source>
</evidence>
<comment type="caution">
    <text evidence="12">The sequence shown here is derived from an EMBL/GenBank/DDBJ whole genome shotgun (WGS) entry which is preliminary data.</text>
</comment>
<feature type="transmembrane region" description="Helical" evidence="11">
    <location>
        <begin position="261"/>
        <end position="284"/>
    </location>
</feature>
<feature type="transmembrane region" description="Helical" evidence="11">
    <location>
        <begin position="174"/>
        <end position="195"/>
    </location>
</feature>
<proteinExistence type="predicted"/>
<keyword evidence="6 11" id="KW-0812">Transmembrane</keyword>
<keyword evidence="8 11" id="KW-1133">Transmembrane helix</keyword>
<feature type="transmembrane region" description="Helical" evidence="11">
    <location>
        <begin position="310"/>
        <end position="336"/>
    </location>
</feature>
<evidence type="ECO:0000256" key="9">
    <source>
        <dbReference type="ARBA" id="ARBA00023136"/>
    </source>
</evidence>
<evidence type="ECO:0000256" key="2">
    <source>
        <dbReference type="ARBA" id="ARBA00004687"/>
    </source>
</evidence>
<feature type="transmembrane region" description="Helical" evidence="11">
    <location>
        <begin position="38"/>
        <end position="60"/>
    </location>
</feature>
<comment type="pathway">
    <text evidence="2">Glycolipid biosynthesis; glycosylphosphatidylinositol-anchor biosynthesis.</text>
</comment>
<feature type="transmembrane region" description="Helical" evidence="11">
    <location>
        <begin position="398"/>
        <end position="422"/>
    </location>
</feature>
<feature type="region of interest" description="Disordered" evidence="10">
    <location>
        <begin position="1"/>
        <end position="22"/>
    </location>
</feature>
<feature type="transmembrane region" description="Helical" evidence="11">
    <location>
        <begin position="348"/>
        <end position="363"/>
    </location>
</feature>
<feature type="transmembrane region" description="Helical" evidence="11">
    <location>
        <begin position="369"/>
        <end position="386"/>
    </location>
</feature>
<evidence type="ECO:0000256" key="8">
    <source>
        <dbReference type="ARBA" id="ARBA00022989"/>
    </source>
</evidence>
<evidence type="ECO:0000256" key="3">
    <source>
        <dbReference type="ARBA" id="ARBA00022502"/>
    </source>
</evidence>
<evidence type="ECO:0000256" key="5">
    <source>
        <dbReference type="ARBA" id="ARBA00022679"/>
    </source>
</evidence>
<protein>
    <submittedName>
        <fullName evidence="12">Glycosyltransferase family 39 protein</fullName>
    </submittedName>
</protein>
<feature type="transmembrane region" description="Helical" evidence="11">
    <location>
        <begin position="144"/>
        <end position="162"/>
    </location>
</feature>
<dbReference type="RefSeq" id="WP_344195817.1">
    <property type="nucleotide sequence ID" value="NZ_BAAARN010000005.1"/>
</dbReference>
<organism evidence="12 13">
    <name type="scientific">Pedococcus aerophilus</name>
    <dbReference type="NCBI Taxonomy" id="436356"/>
    <lineage>
        <taxon>Bacteria</taxon>
        <taxon>Bacillati</taxon>
        <taxon>Actinomycetota</taxon>
        <taxon>Actinomycetes</taxon>
        <taxon>Micrococcales</taxon>
        <taxon>Intrasporangiaceae</taxon>
        <taxon>Pedococcus</taxon>
    </lineage>
</organism>
<keyword evidence="5" id="KW-0808">Transferase</keyword>
<evidence type="ECO:0000313" key="12">
    <source>
        <dbReference type="EMBL" id="GAA2739320.1"/>
    </source>
</evidence>
<comment type="subcellular location">
    <subcellularLocation>
        <location evidence="1">Endoplasmic reticulum membrane</location>
        <topology evidence="1">Multi-pass membrane protein</topology>
    </subcellularLocation>
</comment>